<keyword evidence="2" id="KW-1185">Reference proteome</keyword>
<protein>
    <submittedName>
        <fullName evidence="1">Uncharacterized protein</fullName>
    </submittedName>
</protein>
<organism evidence="1 2">
    <name type="scientific">Prunus yedoensis var. nudiflora</name>
    <dbReference type="NCBI Taxonomy" id="2094558"/>
    <lineage>
        <taxon>Eukaryota</taxon>
        <taxon>Viridiplantae</taxon>
        <taxon>Streptophyta</taxon>
        <taxon>Embryophyta</taxon>
        <taxon>Tracheophyta</taxon>
        <taxon>Spermatophyta</taxon>
        <taxon>Magnoliopsida</taxon>
        <taxon>eudicotyledons</taxon>
        <taxon>Gunneridae</taxon>
        <taxon>Pentapetalae</taxon>
        <taxon>rosids</taxon>
        <taxon>fabids</taxon>
        <taxon>Rosales</taxon>
        <taxon>Rosaceae</taxon>
        <taxon>Amygdaloideae</taxon>
        <taxon>Amygdaleae</taxon>
        <taxon>Prunus</taxon>
    </lineage>
</organism>
<sequence>MLQANQRRIQSTGALVYSAISFLRWAPRSVLQGILSSHEYSTFWNEHSAWEEAQSQSCLRHGTVITWTGCL</sequence>
<dbReference type="AlphaFoldDB" id="A0A314UWB0"/>
<comment type="caution">
    <text evidence="1">The sequence shown here is derived from an EMBL/GenBank/DDBJ whole genome shotgun (WGS) entry which is preliminary data.</text>
</comment>
<proteinExistence type="predicted"/>
<evidence type="ECO:0000313" key="1">
    <source>
        <dbReference type="EMBL" id="PQM40824.1"/>
    </source>
</evidence>
<accession>A0A314UWB0</accession>
<evidence type="ECO:0000313" key="2">
    <source>
        <dbReference type="Proteomes" id="UP000250321"/>
    </source>
</evidence>
<reference evidence="1 2" key="1">
    <citation type="submission" date="2018-02" db="EMBL/GenBank/DDBJ databases">
        <title>Draft genome of wild Prunus yedoensis var. nudiflora.</title>
        <authorList>
            <person name="Baek S."/>
            <person name="Kim J.-H."/>
            <person name="Choi K."/>
            <person name="Kim G.-B."/>
            <person name="Cho A."/>
            <person name="Jang H."/>
            <person name="Shin C.-H."/>
            <person name="Yu H.-J."/>
            <person name="Mun J.-H."/>
        </authorList>
    </citation>
    <scope>NUCLEOTIDE SEQUENCE [LARGE SCALE GENOMIC DNA]</scope>
    <source>
        <strain evidence="2">cv. Jeju island</strain>
        <tissue evidence="1">Leaf</tissue>
    </source>
</reference>
<dbReference type="EMBL" id="PJQY01003032">
    <property type="protein sequence ID" value="PQM40824.1"/>
    <property type="molecule type" value="Genomic_DNA"/>
</dbReference>
<name>A0A314UWB0_PRUYE</name>
<dbReference type="Proteomes" id="UP000250321">
    <property type="component" value="Unassembled WGS sequence"/>
</dbReference>
<gene>
    <name evidence="1" type="ORF">Pyn_12277</name>
</gene>